<dbReference type="AlphaFoldDB" id="A0A952FF82"/>
<keyword evidence="1" id="KW-0812">Transmembrane</keyword>
<gene>
    <name evidence="2" type="ORF">JF625_00980</name>
</gene>
<organism evidence="2 3">
    <name type="scientific">Inquilinus limosus</name>
    <dbReference type="NCBI Taxonomy" id="171674"/>
    <lineage>
        <taxon>Bacteria</taxon>
        <taxon>Pseudomonadati</taxon>
        <taxon>Pseudomonadota</taxon>
        <taxon>Alphaproteobacteria</taxon>
        <taxon>Rhodospirillales</taxon>
        <taxon>Rhodospirillaceae</taxon>
        <taxon>Inquilinus</taxon>
    </lineage>
</organism>
<dbReference type="Proteomes" id="UP000700706">
    <property type="component" value="Unassembled WGS sequence"/>
</dbReference>
<comment type="caution">
    <text evidence="2">The sequence shown here is derived from an EMBL/GenBank/DDBJ whole genome shotgun (WGS) entry which is preliminary data.</text>
</comment>
<feature type="transmembrane region" description="Helical" evidence="1">
    <location>
        <begin position="45"/>
        <end position="63"/>
    </location>
</feature>
<accession>A0A952FF82</accession>
<evidence type="ECO:0000313" key="3">
    <source>
        <dbReference type="Proteomes" id="UP000700706"/>
    </source>
</evidence>
<evidence type="ECO:0000313" key="2">
    <source>
        <dbReference type="EMBL" id="MBW8723717.1"/>
    </source>
</evidence>
<name>A0A952FF82_9PROT</name>
<sequence>MGAFTRIRLHGLSWAGLLSGPGAWALSTQLNYALVPWDCPRQLGVVPWTALLLVLFALAGGALSWRALRRPDITARPVRTERFIALIGIGAALLFALIVALQGSAGLVFTGCER</sequence>
<feature type="transmembrane region" description="Helical" evidence="1">
    <location>
        <begin position="83"/>
        <end position="109"/>
    </location>
</feature>
<evidence type="ECO:0000256" key="1">
    <source>
        <dbReference type="SAM" id="Phobius"/>
    </source>
</evidence>
<dbReference type="EMBL" id="JAEKLZ010000037">
    <property type="protein sequence ID" value="MBW8723717.1"/>
    <property type="molecule type" value="Genomic_DNA"/>
</dbReference>
<keyword evidence="1" id="KW-1133">Transmembrane helix</keyword>
<keyword evidence="1" id="KW-0472">Membrane</keyword>
<proteinExistence type="predicted"/>
<protein>
    <submittedName>
        <fullName evidence="2">Uncharacterized protein</fullName>
    </submittedName>
</protein>
<reference evidence="2" key="1">
    <citation type="submission" date="2020-06" db="EMBL/GenBank/DDBJ databases">
        <title>Stable isotope informed genome-resolved metagenomics uncovers potential trophic interactions in rhizosphere soil.</title>
        <authorList>
            <person name="Starr E.P."/>
            <person name="Shi S."/>
            <person name="Blazewicz S.J."/>
            <person name="Koch B.J."/>
            <person name="Probst A.J."/>
            <person name="Hungate B.A."/>
            <person name="Pett-Ridge J."/>
            <person name="Firestone M.K."/>
            <person name="Banfield J.F."/>
        </authorList>
    </citation>
    <scope>NUCLEOTIDE SEQUENCE</scope>
    <source>
        <strain evidence="2">YM_69_17</strain>
    </source>
</reference>